<evidence type="ECO:0000313" key="11">
    <source>
        <dbReference type="Proteomes" id="UP000245793"/>
    </source>
</evidence>
<feature type="domain" description="OmpR/PhoB-type" evidence="9">
    <location>
        <begin position="132"/>
        <end position="227"/>
    </location>
</feature>
<gene>
    <name evidence="10" type="ORF">C7381_10222</name>
</gene>
<protein>
    <submittedName>
        <fullName evidence="10">Two-component system response regulator VanR</fullName>
    </submittedName>
</protein>
<keyword evidence="2" id="KW-0902">Two-component regulatory system</keyword>
<sequence length="227" mass="26301">MNYSVLVVEDDESILDLIEIYLENENYIIKKATCSEEAIRYIKEEEFDLAILDIMLPDKDGYYLCKKIRESFNYPIIMLTSKDDESSKIKGLTFGADDYVTKPFLPGELVARVKAQLRRYNNYNLKTKEGTGNILTYQNVDLNIKSREVLVDGQEIDLTPIEFIILKSLLEKKSEVLGSEDLFYKIYPDEYYIKNNTVSVHIRHIREKLGVQNNIITTVWGVGYKIG</sequence>
<evidence type="ECO:0000313" key="10">
    <source>
        <dbReference type="EMBL" id="PVY95134.1"/>
    </source>
</evidence>
<feature type="modified residue" description="4-aspartylphosphate" evidence="6">
    <location>
        <position position="53"/>
    </location>
</feature>
<evidence type="ECO:0000256" key="6">
    <source>
        <dbReference type="PROSITE-ProRule" id="PRU00169"/>
    </source>
</evidence>
<dbReference type="PROSITE" id="PS50110">
    <property type="entry name" value="RESPONSE_REGULATORY"/>
    <property type="match status" value="1"/>
</dbReference>
<dbReference type="Pfam" id="PF00486">
    <property type="entry name" value="Trans_reg_C"/>
    <property type="match status" value="1"/>
</dbReference>
<evidence type="ECO:0000256" key="2">
    <source>
        <dbReference type="ARBA" id="ARBA00023012"/>
    </source>
</evidence>
<organism evidence="10 11">
    <name type="scientific">Ezakiella coagulans</name>
    <dbReference type="NCBI Taxonomy" id="46507"/>
    <lineage>
        <taxon>Bacteria</taxon>
        <taxon>Bacillati</taxon>
        <taxon>Bacillota</taxon>
        <taxon>Tissierellia</taxon>
        <taxon>Ezakiella</taxon>
    </lineage>
</organism>
<dbReference type="InterPro" id="IPR001867">
    <property type="entry name" value="OmpR/PhoB-type_DNA-bd"/>
</dbReference>
<dbReference type="Pfam" id="PF00072">
    <property type="entry name" value="Response_reg"/>
    <property type="match status" value="1"/>
</dbReference>
<dbReference type="SMART" id="SM00448">
    <property type="entry name" value="REC"/>
    <property type="match status" value="1"/>
</dbReference>
<dbReference type="GO" id="GO:0006355">
    <property type="term" value="P:regulation of DNA-templated transcription"/>
    <property type="evidence" value="ECO:0007669"/>
    <property type="project" value="InterPro"/>
</dbReference>
<dbReference type="CDD" id="cd17574">
    <property type="entry name" value="REC_OmpR"/>
    <property type="match status" value="1"/>
</dbReference>
<dbReference type="GO" id="GO:0000976">
    <property type="term" value="F:transcription cis-regulatory region binding"/>
    <property type="evidence" value="ECO:0007669"/>
    <property type="project" value="TreeGrafter"/>
</dbReference>
<reference evidence="10 11" key="1">
    <citation type="submission" date="2018-04" db="EMBL/GenBank/DDBJ databases">
        <title>Genomic Encyclopedia of Type Strains, Phase IV (KMG-IV): sequencing the most valuable type-strain genomes for metagenomic binning, comparative biology and taxonomic classification.</title>
        <authorList>
            <person name="Goeker M."/>
        </authorList>
    </citation>
    <scope>NUCLEOTIDE SEQUENCE [LARGE SCALE GENOMIC DNA]</scope>
    <source>
        <strain evidence="10 11">DSM 20705</strain>
    </source>
</reference>
<dbReference type="PANTHER" id="PTHR48111">
    <property type="entry name" value="REGULATOR OF RPOS"/>
    <property type="match status" value="1"/>
</dbReference>
<keyword evidence="11" id="KW-1185">Reference proteome</keyword>
<keyword evidence="5" id="KW-0804">Transcription</keyword>
<evidence type="ECO:0000259" key="8">
    <source>
        <dbReference type="PROSITE" id="PS50110"/>
    </source>
</evidence>
<evidence type="ECO:0000256" key="5">
    <source>
        <dbReference type="ARBA" id="ARBA00023163"/>
    </source>
</evidence>
<dbReference type="Proteomes" id="UP000245793">
    <property type="component" value="Unassembled WGS sequence"/>
</dbReference>
<dbReference type="Gene3D" id="6.10.250.690">
    <property type="match status" value="1"/>
</dbReference>
<dbReference type="SUPFAM" id="SSF52172">
    <property type="entry name" value="CheY-like"/>
    <property type="match status" value="1"/>
</dbReference>
<dbReference type="AlphaFoldDB" id="A0A2U1E5A1"/>
<dbReference type="InterPro" id="IPR001789">
    <property type="entry name" value="Sig_transdc_resp-reg_receiver"/>
</dbReference>
<evidence type="ECO:0000256" key="7">
    <source>
        <dbReference type="PROSITE-ProRule" id="PRU01091"/>
    </source>
</evidence>
<dbReference type="SUPFAM" id="SSF46894">
    <property type="entry name" value="C-terminal effector domain of the bipartite response regulators"/>
    <property type="match status" value="1"/>
</dbReference>
<dbReference type="Gene3D" id="3.40.50.2300">
    <property type="match status" value="1"/>
</dbReference>
<feature type="DNA-binding region" description="OmpR/PhoB-type" evidence="7">
    <location>
        <begin position="132"/>
        <end position="227"/>
    </location>
</feature>
<proteinExistence type="predicted"/>
<accession>A0A2U1E5A1</accession>
<dbReference type="Gene3D" id="1.10.10.10">
    <property type="entry name" value="Winged helix-like DNA-binding domain superfamily/Winged helix DNA-binding domain"/>
    <property type="match status" value="1"/>
</dbReference>
<dbReference type="InterPro" id="IPR036388">
    <property type="entry name" value="WH-like_DNA-bd_sf"/>
</dbReference>
<evidence type="ECO:0000256" key="4">
    <source>
        <dbReference type="ARBA" id="ARBA00023125"/>
    </source>
</evidence>
<name>A0A2U1E5A1_9FIRM</name>
<dbReference type="EMBL" id="QEKV01000002">
    <property type="protein sequence ID" value="PVY95134.1"/>
    <property type="molecule type" value="Genomic_DNA"/>
</dbReference>
<dbReference type="CDD" id="cd00383">
    <property type="entry name" value="trans_reg_C"/>
    <property type="match status" value="1"/>
</dbReference>
<keyword evidence="4 7" id="KW-0238">DNA-binding</keyword>
<dbReference type="FunFam" id="3.40.50.2300:FF:000001">
    <property type="entry name" value="DNA-binding response regulator PhoB"/>
    <property type="match status" value="1"/>
</dbReference>
<keyword evidence="1 6" id="KW-0597">Phosphoprotein</keyword>
<dbReference type="GO" id="GO:0000156">
    <property type="term" value="F:phosphorelay response regulator activity"/>
    <property type="evidence" value="ECO:0007669"/>
    <property type="project" value="TreeGrafter"/>
</dbReference>
<dbReference type="InterPro" id="IPR016032">
    <property type="entry name" value="Sig_transdc_resp-reg_C-effctor"/>
</dbReference>
<dbReference type="PROSITE" id="PS51755">
    <property type="entry name" value="OMPR_PHOB"/>
    <property type="match status" value="1"/>
</dbReference>
<dbReference type="SMART" id="SM00862">
    <property type="entry name" value="Trans_reg_C"/>
    <property type="match status" value="1"/>
</dbReference>
<evidence type="ECO:0000259" key="9">
    <source>
        <dbReference type="PROSITE" id="PS51755"/>
    </source>
</evidence>
<dbReference type="PANTHER" id="PTHR48111:SF2">
    <property type="entry name" value="RESPONSE REGULATOR SAER"/>
    <property type="match status" value="1"/>
</dbReference>
<evidence type="ECO:0000256" key="1">
    <source>
        <dbReference type="ARBA" id="ARBA00022553"/>
    </source>
</evidence>
<dbReference type="GO" id="GO:0032993">
    <property type="term" value="C:protein-DNA complex"/>
    <property type="evidence" value="ECO:0007669"/>
    <property type="project" value="TreeGrafter"/>
</dbReference>
<feature type="domain" description="Response regulatory" evidence="8">
    <location>
        <begin position="4"/>
        <end position="117"/>
    </location>
</feature>
<keyword evidence="3" id="KW-0805">Transcription regulation</keyword>
<dbReference type="RefSeq" id="WP_019107252.1">
    <property type="nucleotide sequence ID" value="NZ_QEKV01000002.1"/>
</dbReference>
<dbReference type="GO" id="GO:0005829">
    <property type="term" value="C:cytosol"/>
    <property type="evidence" value="ECO:0007669"/>
    <property type="project" value="TreeGrafter"/>
</dbReference>
<dbReference type="InterPro" id="IPR011006">
    <property type="entry name" value="CheY-like_superfamily"/>
</dbReference>
<comment type="caution">
    <text evidence="10">The sequence shown here is derived from an EMBL/GenBank/DDBJ whole genome shotgun (WGS) entry which is preliminary data.</text>
</comment>
<evidence type="ECO:0000256" key="3">
    <source>
        <dbReference type="ARBA" id="ARBA00023015"/>
    </source>
</evidence>
<dbReference type="InterPro" id="IPR039420">
    <property type="entry name" value="WalR-like"/>
</dbReference>